<evidence type="ECO:0000256" key="1">
    <source>
        <dbReference type="SAM" id="MobiDB-lite"/>
    </source>
</evidence>
<gene>
    <name evidence="2" type="ORF">Sylvanvirus6_32</name>
</gene>
<sequence length="383" mass="43943">MWSDTMPQSVKALDSFLAQCGIPVKGLSEFLIHSRSFIAGSSILYTVLKALEESQGSAPVSWIPNDIDIWIPYQSCTNPMNNLLVFINEKTHFIMNDTLRSNDLDPKQLDESKRSVVKVSAGSIKSDESDESNESNDSNSNKSSKFSMYSRFNNWIEKTSTFTSLTCPTKLQLIFLKKSRFNAITRKQEPIDVSSIIQNFDLELCKFWWSGCGPIQSCHSFVPTHVELNPNMESWNARDMERTFSRAIKYHQRGFPWLYKRDVNFFLLRYKACPTLKIVLKDLFRSAFPEDQEIQHMIDGWTCGKDYSEMQSDKGNENEMDMEEIEEQTCKCEDQVKEINKNGVESIHSIDLADSDVENATVDVPMENLHISQQNKQVNTSAR</sequence>
<accession>A0A3G5AJM1</accession>
<proteinExistence type="predicted"/>
<protein>
    <submittedName>
        <fullName evidence="2">Uncharacterized protein</fullName>
    </submittedName>
</protein>
<organism evidence="2">
    <name type="scientific">Sylvanvirus sp</name>
    <dbReference type="NCBI Taxonomy" id="2487774"/>
    <lineage>
        <taxon>Viruses</taxon>
    </lineage>
</organism>
<reference evidence="2" key="1">
    <citation type="submission" date="2018-10" db="EMBL/GenBank/DDBJ databases">
        <title>Hidden diversity of soil giant viruses.</title>
        <authorList>
            <person name="Schulz F."/>
            <person name="Alteio L."/>
            <person name="Goudeau D."/>
            <person name="Ryan E.M."/>
            <person name="Malmstrom R.R."/>
            <person name="Blanchard J."/>
            <person name="Woyke T."/>
        </authorList>
    </citation>
    <scope>NUCLEOTIDE SEQUENCE</scope>
    <source>
        <strain evidence="2">SYV1</strain>
    </source>
</reference>
<feature type="region of interest" description="Disordered" evidence="1">
    <location>
        <begin position="110"/>
        <end position="144"/>
    </location>
</feature>
<name>A0A3G5AJM1_9VIRU</name>
<feature type="compositionally biased region" description="Low complexity" evidence="1">
    <location>
        <begin position="135"/>
        <end position="144"/>
    </location>
</feature>
<dbReference type="EMBL" id="MK072512">
    <property type="protein sequence ID" value="AYV86691.1"/>
    <property type="molecule type" value="Genomic_DNA"/>
</dbReference>
<evidence type="ECO:0000313" key="2">
    <source>
        <dbReference type="EMBL" id="AYV86691.1"/>
    </source>
</evidence>